<evidence type="ECO:0000313" key="1">
    <source>
        <dbReference type="EMBL" id="OBA20597.1"/>
    </source>
</evidence>
<proteinExistence type="predicted"/>
<dbReference type="Proteomes" id="UP000092555">
    <property type="component" value="Unassembled WGS sequence"/>
</dbReference>
<dbReference type="EMBL" id="LXTC01000004">
    <property type="protein sequence ID" value="OBA20597.1"/>
    <property type="molecule type" value="Genomic_DNA"/>
</dbReference>
<protein>
    <submittedName>
        <fullName evidence="1">Uncharacterized protein</fullName>
    </submittedName>
</protein>
<dbReference type="RefSeq" id="XP_018711119.1">
    <property type="nucleotide sequence ID" value="XM_018856088.1"/>
</dbReference>
<comment type="caution">
    <text evidence="1">The sequence shown here is derived from an EMBL/GenBank/DDBJ whole genome shotgun (WGS) entry which is preliminary data.</text>
</comment>
<evidence type="ECO:0000313" key="2">
    <source>
        <dbReference type="Proteomes" id="UP000092555"/>
    </source>
</evidence>
<accession>A0A1A0H9N6</accession>
<name>A0A1A0H9N6_9ASCO</name>
<dbReference type="AlphaFoldDB" id="A0A1A0H9N6"/>
<keyword evidence="2" id="KW-1185">Reference proteome</keyword>
<organism evidence="1 2">
    <name type="scientific">Metschnikowia bicuspidata var. bicuspidata NRRL YB-4993</name>
    <dbReference type="NCBI Taxonomy" id="869754"/>
    <lineage>
        <taxon>Eukaryota</taxon>
        <taxon>Fungi</taxon>
        <taxon>Dikarya</taxon>
        <taxon>Ascomycota</taxon>
        <taxon>Saccharomycotina</taxon>
        <taxon>Pichiomycetes</taxon>
        <taxon>Metschnikowiaceae</taxon>
        <taxon>Metschnikowia</taxon>
    </lineage>
</organism>
<gene>
    <name evidence="1" type="ORF">METBIDRAFT_32575</name>
</gene>
<reference evidence="1 2" key="1">
    <citation type="submission" date="2016-05" db="EMBL/GenBank/DDBJ databases">
        <title>Comparative genomics of biotechnologically important yeasts.</title>
        <authorList>
            <consortium name="DOE Joint Genome Institute"/>
            <person name="Riley R."/>
            <person name="Haridas S."/>
            <person name="Wolfe K.H."/>
            <person name="Lopes M.R."/>
            <person name="Hittinger C.T."/>
            <person name="Goker M."/>
            <person name="Salamov A."/>
            <person name="Wisecaver J."/>
            <person name="Long T.M."/>
            <person name="Aerts A.L."/>
            <person name="Barry K."/>
            <person name="Choi C."/>
            <person name="Clum A."/>
            <person name="Coughlan A.Y."/>
            <person name="Deshpande S."/>
            <person name="Douglass A.P."/>
            <person name="Hanson S.J."/>
            <person name="Klenk H.-P."/>
            <person name="LaButti K."/>
            <person name="Lapidus A."/>
            <person name="Lindquist E."/>
            <person name="Lipzen A."/>
            <person name="Meier-kolthoff J.P."/>
            <person name="Ohm R.A."/>
            <person name="Otillar R.P."/>
            <person name="Pangilinan J."/>
            <person name="Peng Y."/>
            <person name="Rokas A."/>
            <person name="Rosa C.A."/>
            <person name="Scheuner C."/>
            <person name="Sibirny A.A."/>
            <person name="Slot J.C."/>
            <person name="Stielow J.B."/>
            <person name="Sun H."/>
            <person name="Kurtzman C.P."/>
            <person name="Blackwell M."/>
            <person name="Grigoriev I.V."/>
            <person name="Jeffries T.W."/>
        </authorList>
    </citation>
    <scope>NUCLEOTIDE SEQUENCE [LARGE SCALE GENOMIC DNA]</scope>
    <source>
        <strain evidence="1 2">NRRL YB-4993</strain>
    </source>
</reference>
<sequence length="68" mass="7917">MNVRLRTSWGKRSALKLHCTRGKGSLFKSFFDNQTNLNWFVEVVLRVYLLRDQAAKTNESLVTLSNEQ</sequence>
<dbReference type="GeneID" id="30029064"/>